<dbReference type="STRING" id="767817.Desgi_0205"/>
<dbReference type="InterPro" id="IPR024227">
    <property type="entry name" value="DUF3795"/>
</dbReference>
<dbReference type="Pfam" id="PF12675">
    <property type="entry name" value="DUF3795"/>
    <property type="match status" value="1"/>
</dbReference>
<dbReference type="EMBL" id="CP003273">
    <property type="protein sequence ID" value="AGK99807.1"/>
    <property type="molecule type" value="Genomic_DNA"/>
</dbReference>
<keyword evidence="2" id="KW-1185">Reference proteome</keyword>
<dbReference type="KEGG" id="dgi:Desgi_0205"/>
<reference evidence="1 2" key="1">
    <citation type="submission" date="2012-01" db="EMBL/GenBank/DDBJ databases">
        <title>Complete sequence of Desulfotomaculum gibsoniae DSM 7213.</title>
        <authorList>
            <consortium name="US DOE Joint Genome Institute"/>
            <person name="Lucas S."/>
            <person name="Han J."/>
            <person name="Lapidus A."/>
            <person name="Cheng J.-F."/>
            <person name="Goodwin L."/>
            <person name="Pitluck S."/>
            <person name="Peters L."/>
            <person name="Ovchinnikova G."/>
            <person name="Teshima H."/>
            <person name="Detter J.C."/>
            <person name="Han C."/>
            <person name="Tapia R."/>
            <person name="Land M."/>
            <person name="Hauser L."/>
            <person name="Kyrpides N."/>
            <person name="Ivanova N."/>
            <person name="Pagani I."/>
            <person name="Parshina S."/>
            <person name="Plugge C."/>
            <person name="Muyzer G."/>
            <person name="Kuever J."/>
            <person name="Ivanova A."/>
            <person name="Nazina T."/>
            <person name="Klenk H.-P."/>
            <person name="Brambilla E."/>
            <person name="Spring S."/>
            <person name="Stams A.F."/>
            <person name="Woyke T."/>
        </authorList>
    </citation>
    <scope>NUCLEOTIDE SEQUENCE [LARGE SCALE GENOMIC DNA]</scope>
    <source>
        <strain evidence="1 2">DSM 7213</strain>
    </source>
</reference>
<evidence type="ECO:0008006" key="3">
    <source>
        <dbReference type="Google" id="ProtNLM"/>
    </source>
</evidence>
<protein>
    <recommendedName>
        <fullName evidence="3">DUF3795 domain-containing protein</fullName>
    </recommendedName>
</protein>
<dbReference type="HOGENOM" id="CLU_1774423_0_0_9"/>
<sequence>MKVSDDITLVAPCGTYCGDCGAYRVKDDPSLQEVVAERLQRVQINWNGVPCPGCRPSKGKCPLVDGVCATYACVTEHDVDFCFECPEFPCAKLNPAADRAEILNHNIKVFYLCCIKHQGLAKFLKMIPEIRQRYYNGKMAIGKGPQLE</sequence>
<accession>R4K9G3</accession>
<proteinExistence type="predicted"/>
<evidence type="ECO:0000313" key="2">
    <source>
        <dbReference type="Proteomes" id="UP000013520"/>
    </source>
</evidence>
<dbReference type="OrthoDB" id="5419848at2"/>
<dbReference type="AlphaFoldDB" id="R4K9G3"/>
<dbReference type="RefSeq" id="WP_006524709.1">
    <property type="nucleotide sequence ID" value="NC_021184.1"/>
</dbReference>
<dbReference type="eggNOG" id="COG0826">
    <property type="taxonomic scope" value="Bacteria"/>
</dbReference>
<name>R4K9G3_9FIRM</name>
<evidence type="ECO:0000313" key="1">
    <source>
        <dbReference type="EMBL" id="AGK99807.1"/>
    </source>
</evidence>
<dbReference type="Proteomes" id="UP000013520">
    <property type="component" value="Chromosome"/>
</dbReference>
<gene>
    <name evidence="1" type="ORF">Desgi_0205</name>
</gene>
<organism evidence="1 2">
    <name type="scientific">Desulfoscipio gibsoniae DSM 7213</name>
    <dbReference type="NCBI Taxonomy" id="767817"/>
    <lineage>
        <taxon>Bacteria</taxon>
        <taxon>Bacillati</taxon>
        <taxon>Bacillota</taxon>
        <taxon>Clostridia</taxon>
        <taxon>Eubacteriales</taxon>
        <taxon>Desulfallaceae</taxon>
        <taxon>Desulfoscipio</taxon>
    </lineage>
</organism>